<comment type="caution">
    <text evidence="1">The sequence shown here is derived from an EMBL/GenBank/DDBJ whole genome shotgun (WGS) entry which is preliminary data.</text>
</comment>
<keyword evidence="2" id="KW-1185">Reference proteome</keyword>
<name>A0ABQ9GHE9_9NEOP</name>
<dbReference type="EMBL" id="JARBHB010000012">
    <property type="protein sequence ID" value="KAJ8871434.1"/>
    <property type="molecule type" value="Genomic_DNA"/>
</dbReference>
<evidence type="ECO:0000313" key="1">
    <source>
        <dbReference type="EMBL" id="KAJ8871434.1"/>
    </source>
</evidence>
<accession>A0ABQ9GHE9</accession>
<protein>
    <submittedName>
        <fullName evidence="1">Uncharacterized protein</fullName>
    </submittedName>
</protein>
<sequence length="85" mass="9965">MHVIIEKRVRLALGKQSRTATVAKYDRGRKSRETRLQKQHIQSLITDYSHYSRAKSPFRKCMPPGPWLKGAHHAYQECQNVTYPE</sequence>
<gene>
    <name evidence="1" type="ORF">PR048_027751</name>
</gene>
<reference evidence="1 2" key="1">
    <citation type="submission" date="2023-02" db="EMBL/GenBank/DDBJ databases">
        <title>LHISI_Scaffold_Assembly.</title>
        <authorList>
            <person name="Stuart O.P."/>
            <person name="Cleave R."/>
            <person name="Magrath M.J.L."/>
            <person name="Mikheyev A.S."/>
        </authorList>
    </citation>
    <scope>NUCLEOTIDE SEQUENCE [LARGE SCALE GENOMIC DNA]</scope>
    <source>
        <strain evidence="1">Daus_M_001</strain>
        <tissue evidence="1">Leg muscle</tissue>
    </source>
</reference>
<evidence type="ECO:0000313" key="2">
    <source>
        <dbReference type="Proteomes" id="UP001159363"/>
    </source>
</evidence>
<dbReference type="Proteomes" id="UP001159363">
    <property type="component" value="Chromosome 11"/>
</dbReference>
<proteinExistence type="predicted"/>
<organism evidence="1 2">
    <name type="scientific">Dryococelus australis</name>
    <dbReference type="NCBI Taxonomy" id="614101"/>
    <lineage>
        <taxon>Eukaryota</taxon>
        <taxon>Metazoa</taxon>
        <taxon>Ecdysozoa</taxon>
        <taxon>Arthropoda</taxon>
        <taxon>Hexapoda</taxon>
        <taxon>Insecta</taxon>
        <taxon>Pterygota</taxon>
        <taxon>Neoptera</taxon>
        <taxon>Polyneoptera</taxon>
        <taxon>Phasmatodea</taxon>
        <taxon>Verophasmatodea</taxon>
        <taxon>Anareolatae</taxon>
        <taxon>Phasmatidae</taxon>
        <taxon>Eurycanthinae</taxon>
        <taxon>Dryococelus</taxon>
    </lineage>
</organism>